<protein>
    <submittedName>
        <fullName evidence="1">Uncharacterized protein</fullName>
    </submittedName>
</protein>
<comment type="caution">
    <text evidence="1">The sequence shown here is derived from an EMBL/GenBank/DDBJ whole genome shotgun (WGS) entry which is preliminary data.</text>
</comment>
<reference evidence="2" key="1">
    <citation type="journal article" date="2023" name="Nat. Plants">
        <title>Single-cell RNA sequencing provides a high-resolution roadmap for understanding the multicellular compartmentation of specialized metabolism.</title>
        <authorList>
            <person name="Sun S."/>
            <person name="Shen X."/>
            <person name="Li Y."/>
            <person name="Li Y."/>
            <person name="Wang S."/>
            <person name="Li R."/>
            <person name="Zhang H."/>
            <person name="Shen G."/>
            <person name="Guo B."/>
            <person name="Wei J."/>
            <person name="Xu J."/>
            <person name="St-Pierre B."/>
            <person name="Chen S."/>
            <person name="Sun C."/>
        </authorList>
    </citation>
    <scope>NUCLEOTIDE SEQUENCE [LARGE SCALE GENOMIC DNA]</scope>
</reference>
<accession>A0ACC0CBF2</accession>
<evidence type="ECO:0000313" key="1">
    <source>
        <dbReference type="EMBL" id="KAI5682313.1"/>
    </source>
</evidence>
<gene>
    <name evidence="1" type="ORF">M9H77_03541</name>
</gene>
<evidence type="ECO:0000313" key="2">
    <source>
        <dbReference type="Proteomes" id="UP001060085"/>
    </source>
</evidence>
<organism evidence="1 2">
    <name type="scientific">Catharanthus roseus</name>
    <name type="common">Madagascar periwinkle</name>
    <name type="synonym">Vinca rosea</name>
    <dbReference type="NCBI Taxonomy" id="4058"/>
    <lineage>
        <taxon>Eukaryota</taxon>
        <taxon>Viridiplantae</taxon>
        <taxon>Streptophyta</taxon>
        <taxon>Embryophyta</taxon>
        <taxon>Tracheophyta</taxon>
        <taxon>Spermatophyta</taxon>
        <taxon>Magnoliopsida</taxon>
        <taxon>eudicotyledons</taxon>
        <taxon>Gunneridae</taxon>
        <taxon>Pentapetalae</taxon>
        <taxon>asterids</taxon>
        <taxon>lamiids</taxon>
        <taxon>Gentianales</taxon>
        <taxon>Apocynaceae</taxon>
        <taxon>Rauvolfioideae</taxon>
        <taxon>Vinceae</taxon>
        <taxon>Catharanthinae</taxon>
        <taxon>Catharanthus</taxon>
    </lineage>
</organism>
<keyword evidence="2" id="KW-1185">Reference proteome</keyword>
<dbReference type="EMBL" id="CM044701">
    <property type="protein sequence ID" value="KAI5682313.1"/>
    <property type="molecule type" value="Genomic_DNA"/>
</dbReference>
<name>A0ACC0CBF2_CATRO</name>
<proteinExistence type="predicted"/>
<dbReference type="Proteomes" id="UP001060085">
    <property type="component" value="Linkage Group LG01"/>
</dbReference>
<sequence length="120" mass="13548">MNPLLPWWPSRTRCRLSSSSSMSLRDIYGAKLAEIVESTRCPHIEDNVILSVVSYLPKEGTTKKGQKWLKTECKRQKTMPNGDHEKDLPPEIGQPIAEGLKEANWAILCEKFPPILTSIS</sequence>